<evidence type="ECO:0000256" key="3">
    <source>
        <dbReference type="RuleBase" id="RU362132"/>
    </source>
</evidence>
<evidence type="ECO:0000313" key="7">
    <source>
        <dbReference type="EMBL" id="GGA59045.1"/>
    </source>
</evidence>
<dbReference type="InterPro" id="IPR029035">
    <property type="entry name" value="DHS-like_NAD/FAD-binding_dom"/>
</dbReference>
<proteinExistence type="inferred from homology"/>
<dbReference type="GO" id="GO:0050660">
    <property type="term" value="F:flavin adenine dinucleotide binding"/>
    <property type="evidence" value="ECO:0007669"/>
    <property type="project" value="TreeGrafter"/>
</dbReference>
<reference evidence="7" key="2">
    <citation type="submission" date="2020-09" db="EMBL/GenBank/DDBJ databases">
        <authorList>
            <person name="Sun Q."/>
            <person name="Zhou Y."/>
        </authorList>
    </citation>
    <scope>NUCLEOTIDE SEQUENCE</scope>
    <source>
        <strain evidence="7">CGMCC 1.15320</strain>
    </source>
</reference>
<dbReference type="InterPro" id="IPR029061">
    <property type="entry name" value="THDP-binding"/>
</dbReference>
<reference evidence="7" key="1">
    <citation type="journal article" date="2014" name="Int. J. Syst. Evol. Microbiol.">
        <title>Complete genome sequence of Corynebacterium casei LMG S-19264T (=DSM 44701T), isolated from a smear-ripened cheese.</title>
        <authorList>
            <consortium name="US DOE Joint Genome Institute (JGI-PGF)"/>
            <person name="Walter F."/>
            <person name="Albersmeier A."/>
            <person name="Kalinowski J."/>
            <person name="Ruckert C."/>
        </authorList>
    </citation>
    <scope>NUCLEOTIDE SEQUENCE</scope>
    <source>
        <strain evidence="7">CGMCC 1.15320</strain>
    </source>
</reference>
<dbReference type="Proteomes" id="UP000636264">
    <property type="component" value="Unassembled WGS sequence"/>
</dbReference>
<dbReference type="GO" id="GO:0030976">
    <property type="term" value="F:thiamine pyrophosphate binding"/>
    <property type="evidence" value="ECO:0007669"/>
    <property type="project" value="InterPro"/>
</dbReference>
<evidence type="ECO:0000259" key="4">
    <source>
        <dbReference type="Pfam" id="PF00205"/>
    </source>
</evidence>
<dbReference type="Pfam" id="PF02775">
    <property type="entry name" value="TPP_enzyme_C"/>
    <property type="match status" value="1"/>
</dbReference>
<dbReference type="Pfam" id="PF00205">
    <property type="entry name" value="TPP_enzyme_M"/>
    <property type="match status" value="1"/>
</dbReference>
<keyword evidence="8" id="KW-1185">Reference proteome</keyword>
<dbReference type="EMBL" id="BMIF01000002">
    <property type="protein sequence ID" value="GGA59045.1"/>
    <property type="molecule type" value="Genomic_DNA"/>
</dbReference>
<dbReference type="GO" id="GO:0003984">
    <property type="term" value="F:acetolactate synthase activity"/>
    <property type="evidence" value="ECO:0007669"/>
    <property type="project" value="TreeGrafter"/>
</dbReference>
<evidence type="ECO:0000313" key="8">
    <source>
        <dbReference type="Proteomes" id="UP000636264"/>
    </source>
</evidence>
<dbReference type="CDD" id="cd00568">
    <property type="entry name" value="TPP_enzymes"/>
    <property type="match status" value="1"/>
</dbReference>
<gene>
    <name evidence="7" type="primary">iolD</name>
    <name evidence="7" type="ORF">GCM10011385_10930</name>
</gene>
<comment type="similarity">
    <text evidence="1 3">Belongs to the TPP enzyme family.</text>
</comment>
<dbReference type="PANTHER" id="PTHR18968:SF9">
    <property type="entry name" value="3D-(3,5_4)-TRIHYDROXYCYCLOHEXANE-1,2-DIONE HYDROLASE"/>
    <property type="match status" value="1"/>
</dbReference>
<dbReference type="GO" id="GO:0009097">
    <property type="term" value="P:isoleucine biosynthetic process"/>
    <property type="evidence" value="ECO:0007669"/>
    <property type="project" value="TreeGrafter"/>
</dbReference>
<dbReference type="Pfam" id="PF02776">
    <property type="entry name" value="TPP_enzyme_N"/>
    <property type="match status" value="1"/>
</dbReference>
<dbReference type="Gene3D" id="3.40.50.970">
    <property type="match status" value="2"/>
</dbReference>
<dbReference type="CDD" id="cd07035">
    <property type="entry name" value="TPP_PYR_POX_like"/>
    <property type="match status" value="1"/>
</dbReference>
<feature type="domain" description="Thiamine pyrophosphate enzyme N-terminal TPP-binding" evidence="6">
    <location>
        <begin position="44"/>
        <end position="155"/>
    </location>
</feature>
<dbReference type="GO" id="GO:0005948">
    <property type="term" value="C:acetolactate synthase complex"/>
    <property type="evidence" value="ECO:0007669"/>
    <property type="project" value="TreeGrafter"/>
</dbReference>
<dbReference type="PANTHER" id="PTHR18968">
    <property type="entry name" value="THIAMINE PYROPHOSPHATE ENZYMES"/>
    <property type="match status" value="1"/>
</dbReference>
<dbReference type="AlphaFoldDB" id="A0A916RJH7"/>
<comment type="caution">
    <text evidence="7">The sequence shown here is derived from an EMBL/GenBank/DDBJ whole genome shotgun (WGS) entry which is preliminary data.</text>
</comment>
<dbReference type="SUPFAM" id="SSF52518">
    <property type="entry name" value="Thiamin diphosphate-binding fold (THDP-binding)"/>
    <property type="match status" value="2"/>
</dbReference>
<evidence type="ECO:0000256" key="2">
    <source>
        <dbReference type="ARBA" id="ARBA00023052"/>
    </source>
</evidence>
<feature type="domain" description="Thiamine pyrophosphate enzyme central" evidence="4">
    <location>
        <begin position="241"/>
        <end position="372"/>
    </location>
</feature>
<dbReference type="GO" id="GO:0009099">
    <property type="term" value="P:L-valine biosynthetic process"/>
    <property type="evidence" value="ECO:0007669"/>
    <property type="project" value="TreeGrafter"/>
</dbReference>
<evidence type="ECO:0000256" key="1">
    <source>
        <dbReference type="ARBA" id="ARBA00007812"/>
    </source>
</evidence>
<keyword evidence="2 3" id="KW-0786">Thiamine pyrophosphate</keyword>
<accession>A0A916RJH7</accession>
<feature type="domain" description="Thiamine pyrophosphate enzyme TPP-binding" evidence="5">
    <location>
        <begin position="444"/>
        <end position="593"/>
    </location>
</feature>
<dbReference type="InterPro" id="IPR012000">
    <property type="entry name" value="Thiamin_PyroP_enz_cen_dom"/>
</dbReference>
<dbReference type="GO" id="GO:0016787">
    <property type="term" value="F:hydrolase activity"/>
    <property type="evidence" value="ECO:0007669"/>
    <property type="project" value="UniProtKB-KW"/>
</dbReference>
<organism evidence="7 8">
    <name type="scientific">Nitratireductor aestuarii</name>
    <dbReference type="NCBI Taxonomy" id="1735103"/>
    <lineage>
        <taxon>Bacteria</taxon>
        <taxon>Pseudomonadati</taxon>
        <taxon>Pseudomonadota</taxon>
        <taxon>Alphaproteobacteria</taxon>
        <taxon>Hyphomicrobiales</taxon>
        <taxon>Phyllobacteriaceae</taxon>
        <taxon>Nitratireductor</taxon>
    </lineage>
</organism>
<dbReference type="RefSeq" id="WP_244630225.1">
    <property type="nucleotide sequence ID" value="NZ_BMIF01000002.1"/>
</dbReference>
<name>A0A916RJH7_9HYPH</name>
<protein>
    <submittedName>
        <fullName evidence="7">3D-(3,5/4)-trihydroxycyclohexane-1,2-dione hydrolase</fullName>
    </submittedName>
</protein>
<dbReference type="SUPFAM" id="SSF52467">
    <property type="entry name" value="DHS-like NAD/FAD-binding domain"/>
    <property type="match status" value="1"/>
</dbReference>
<dbReference type="InterPro" id="IPR045229">
    <property type="entry name" value="TPP_enz"/>
</dbReference>
<keyword evidence="7" id="KW-0378">Hydrolase</keyword>
<dbReference type="Gene3D" id="3.40.50.1220">
    <property type="entry name" value="TPP-binding domain"/>
    <property type="match status" value="1"/>
</dbReference>
<evidence type="ECO:0000259" key="6">
    <source>
        <dbReference type="Pfam" id="PF02776"/>
    </source>
</evidence>
<dbReference type="InterPro" id="IPR011766">
    <property type="entry name" value="TPP_enzyme_TPP-bd"/>
</dbReference>
<evidence type="ECO:0000259" key="5">
    <source>
        <dbReference type="Pfam" id="PF02775"/>
    </source>
</evidence>
<sequence>MLERRDVSDPATLMRERAESISKAGNISQLLKEGTLPARIETSLSEALILGLLKQGVTQYYAIFGHGSTDLGEVMRIYAEAGAITVINCRNEVEMAHAATAYAWQYKRTPAVITSIGPGSLQAMAGSLAAASNGIGVYHIYGDETTRGEGYNMQQVPKPEQGLFGRITALMGESYTLHTPEALRECMRRGTACVHHPYKAGPFYILLPINTQPQITSVNLGTLPERMEIAPVAPVDEAVYDEAVRLIGSYEKIVIKAGGGTRAHAEAVRKLAEAAGAAVVLSPGSTGVLPDAHPQNMHVGGSKGSISGNYAMSNAELVIFIGSRGVCQADCSGIGYPNAKAVININGDIDDVSHYANTLALHGDITAVVNRLLPLIEQNQKTTINTWLPACAEKKAEWSAWKQSRTSAAPIMDDAWKRPVLTQPAAIQTVASFAKRVGATKFFDAGDVQANGFQLVEDDQVGETYTETGASYMGFATSALLGSAGVKNAQYGIAFTGDGSFMMNPQVLIDAVEHGVKGMIALFDNRRMAAITSLQYAQYGVEFRTNDSVPVDYVQLAGAVSGVKAIWGGTTQEELEAALAEAHAHDGLSLVHIPVYAGREHIAEMGAYGNWNVGNWVDDVQARYLEQNI</sequence>
<dbReference type="GO" id="GO:0000287">
    <property type="term" value="F:magnesium ion binding"/>
    <property type="evidence" value="ECO:0007669"/>
    <property type="project" value="InterPro"/>
</dbReference>
<dbReference type="InterPro" id="IPR012001">
    <property type="entry name" value="Thiamin_PyroP_enz_TPP-bd_dom"/>
</dbReference>